<accession>A0A8J5M2Z3</accession>
<feature type="compositionally biased region" description="Basic residues" evidence="6">
    <location>
        <begin position="210"/>
        <end position="227"/>
    </location>
</feature>
<dbReference type="Pfam" id="PF05188">
    <property type="entry name" value="MutS_II"/>
    <property type="match status" value="1"/>
</dbReference>
<evidence type="ECO:0000313" key="9">
    <source>
        <dbReference type="Proteomes" id="UP000709295"/>
    </source>
</evidence>
<dbReference type="InterPro" id="IPR007861">
    <property type="entry name" value="DNA_mismatch_repair_MutS_clamp"/>
</dbReference>
<comment type="similarity">
    <text evidence="1">Belongs to the DNA mismatch repair MutS family.</text>
</comment>
<feature type="region of interest" description="Disordered" evidence="6">
    <location>
        <begin position="1"/>
        <end position="305"/>
    </location>
</feature>
<feature type="compositionally biased region" description="Acidic residues" evidence="6">
    <location>
        <begin position="163"/>
        <end position="205"/>
    </location>
</feature>
<dbReference type="SMART" id="SM00534">
    <property type="entry name" value="MUTSac"/>
    <property type="match status" value="1"/>
</dbReference>
<keyword evidence="5" id="KW-0238">DNA-binding</keyword>
<dbReference type="GO" id="GO:0005524">
    <property type="term" value="F:ATP binding"/>
    <property type="evidence" value="ECO:0007669"/>
    <property type="project" value="UniProtKB-KW"/>
</dbReference>
<feature type="compositionally biased region" description="Polar residues" evidence="6">
    <location>
        <begin position="246"/>
        <end position="255"/>
    </location>
</feature>
<dbReference type="Pfam" id="PF01624">
    <property type="entry name" value="MutS_I"/>
    <property type="match status" value="1"/>
</dbReference>
<keyword evidence="3" id="KW-0227">DNA damage</keyword>
<evidence type="ECO:0000256" key="5">
    <source>
        <dbReference type="ARBA" id="ARBA00023125"/>
    </source>
</evidence>
<dbReference type="PROSITE" id="PS00486">
    <property type="entry name" value="DNA_MISMATCH_REPAIR_2"/>
    <property type="match status" value="1"/>
</dbReference>
<feature type="domain" description="DNA mismatch repair proteins mutS family" evidence="7">
    <location>
        <begin position="1112"/>
        <end position="1128"/>
    </location>
</feature>
<dbReference type="SMART" id="SM00533">
    <property type="entry name" value="MUTSd"/>
    <property type="match status" value="1"/>
</dbReference>
<dbReference type="EMBL" id="JAENGY010000738">
    <property type="protein sequence ID" value="KAG6957313.1"/>
    <property type="molecule type" value="Genomic_DNA"/>
</dbReference>
<feature type="compositionally biased region" description="Low complexity" evidence="6">
    <location>
        <begin position="28"/>
        <end position="38"/>
    </location>
</feature>
<evidence type="ECO:0000256" key="6">
    <source>
        <dbReference type="SAM" id="MobiDB-lite"/>
    </source>
</evidence>
<dbReference type="GO" id="GO:0032301">
    <property type="term" value="C:MutSalpha complex"/>
    <property type="evidence" value="ECO:0007669"/>
    <property type="project" value="TreeGrafter"/>
</dbReference>
<feature type="compositionally biased region" description="Basic and acidic residues" evidence="6">
    <location>
        <begin position="112"/>
        <end position="125"/>
    </location>
</feature>
<dbReference type="FunFam" id="3.40.50.300:FF:002677">
    <property type="entry name" value="DNA mismatch repair protein"/>
    <property type="match status" value="1"/>
</dbReference>
<evidence type="ECO:0000259" key="7">
    <source>
        <dbReference type="PROSITE" id="PS00486"/>
    </source>
</evidence>
<comment type="caution">
    <text evidence="8">The sequence shown here is derived from an EMBL/GenBank/DDBJ whole genome shotgun (WGS) entry which is preliminary data.</text>
</comment>
<dbReference type="InterPro" id="IPR000432">
    <property type="entry name" value="DNA_mismatch_repair_MutS_C"/>
</dbReference>
<dbReference type="Pfam" id="PF13516">
    <property type="entry name" value="LRR_6"/>
    <property type="match status" value="1"/>
</dbReference>
<organism evidence="8 9">
    <name type="scientific">Phytophthora aleatoria</name>
    <dbReference type="NCBI Taxonomy" id="2496075"/>
    <lineage>
        <taxon>Eukaryota</taxon>
        <taxon>Sar</taxon>
        <taxon>Stramenopiles</taxon>
        <taxon>Oomycota</taxon>
        <taxon>Peronosporomycetes</taxon>
        <taxon>Peronosporales</taxon>
        <taxon>Peronosporaceae</taxon>
        <taxon>Phytophthora</taxon>
    </lineage>
</organism>
<keyword evidence="4" id="KW-0067">ATP-binding</keyword>
<dbReference type="GO" id="GO:0006298">
    <property type="term" value="P:mismatch repair"/>
    <property type="evidence" value="ECO:0007669"/>
    <property type="project" value="InterPro"/>
</dbReference>
<feature type="compositionally biased region" description="Low complexity" evidence="6">
    <location>
        <begin position="7"/>
        <end position="21"/>
    </location>
</feature>
<keyword evidence="9" id="KW-1185">Reference proteome</keyword>
<dbReference type="Pfam" id="PF05190">
    <property type="entry name" value="MutS_IV"/>
    <property type="match status" value="1"/>
</dbReference>
<dbReference type="InterPro" id="IPR007696">
    <property type="entry name" value="DNA_mismatch_repair_MutS_core"/>
</dbReference>
<evidence type="ECO:0000256" key="1">
    <source>
        <dbReference type="ARBA" id="ARBA00006271"/>
    </source>
</evidence>
<dbReference type="PANTHER" id="PTHR11361">
    <property type="entry name" value="DNA MISMATCH REPAIR PROTEIN MUTS FAMILY MEMBER"/>
    <property type="match status" value="1"/>
</dbReference>
<dbReference type="InterPro" id="IPR007695">
    <property type="entry name" value="DNA_mismatch_repair_MutS-lik_N"/>
</dbReference>
<feature type="compositionally biased region" description="Basic and acidic residues" evidence="6">
    <location>
        <begin position="275"/>
        <end position="291"/>
    </location>
</feature>
<evidence type="ECO:0000256" key="2">
    <source>
        <dbReference type="ARBA" id="ARBA00022741"/>
    </source>
</evidence>
<dbReference type="NCBIfam" id="NF003810">
    <property type="entry name" value="PRK05399.1"/>
    <property type="match status" value="1"/>
</dbReference>
<dbReference type="InterPro" id="IPR001611">
    <property type="entry name" value="Leu-rich_rpt"/>
</dbReference>
<dbReference type="FunFam" id="1.10.1420.10:FF:000005">
    <property type="entry name" value="DNA mismatch repair protein"/>
    <property type="match status" value="1"/>
</dbReference>
<evidence type="ECO:0000313" key="8">
    <source>
        <dbReference type="EMBL" id="KAG6957313.1"/>
    </source>
</evidence>
<protein>
    <recommendedName>
        <fullName evidence="7">DNA mismatch repair proteins mutS family domain-containing protein</fullName>
    </recommendedName>
</protein>
<evidence type="ECO:0000256" key="3">
    <source>
        <dbReference type="ARBA" id="ARBA00022763"/>
    </source>
</evidence>
<name>A0A8J5M2Z3_9STRA</name>
<dbReference type="GO" id="GO:0030983">
    <property type="term" value="F:mismatched DNA binding"/>
    <property type="evidence" value="ECO:0007669"/>
    <property type="project" value="InterPro"/>
</dbReference>
<reference evidence="8" key="1">
    <citation type="submission" date="2021-01" db="EMBL/GenBank/DDBJ databases">
        <title>Phytophthora aleatoria, a newly-described species from Pinus radiata is distinct from Phytophthora cactorum isolates based on comparative genomics.</title>
        <authorList>
            <person name="Mcdougal R."/>
            <person name="Panda P."/>
            <person name="Williams N."/>
            <person name="Studholme D.J."/>
        </authorList>
    </citation>
    <scope>NUCLEOTIDE SEQUENCE</scope>
    <source>
        <strain evidence="8">NZFS 4037</strain>
    </source>
</reference>
<dbReference type="Pfam" id="PF05192">
    <property type="entry name" value="MutS_III"/>
    <property type="match status" value="1"/>
</dbReference>
<evidence type="ECO:0000256" key="4">
    <source>
        <dbReference type="ARBA" id="ARBA00022840"/>
    </source>
</evidence>
<keyword evidence="2" id="KW-0547">Nucleotide-binding</keyword>
<dbReference type="Proteomes" id="UP000709295">
    <property type="component" value="Unassembled WGS sequence"/>
</dbReference>
<dbReference type="GO" id="GO:0140664">
    <property type="term" value="F:ATP-dependent DNA damage sensor activity"/>
    <property type="evidence" value="ECO:0007669"/>
    <property type="project" value="InterPro"/>
</dbReference>
<dbReference type="Pfam" id="PF00488">
    <property type="entry name" value="MutS_V"/>
    <property type="match status" value="1"/>
</dbReference>
<proteinExistence type="inferred from homology"/>
<dbReference type="FunFam" id="3.40.1170.10:FF:000002">
    <property type="entry name" value="DNA mismatch repair protein"/>
    <property type="match status" value="1"/>
</dbReference>
<dbReference type="InterPro" id="IPR007860">
    <property type="entry name" value="DNA_mmatch_repair_MutS_con_dom"/>
</dbReference>
<sequence>MKQKTQSSLLSFFSPPSSEGASAKKKNAAATSASSNGSSKKKAAAKSQSTREPLGSTRKKIEFSPKPKHKTAAKEKEIENVEMEDADMASGVGSKRKAYEDFLGTSSEEDEPVKTSKTKKEEPPKKRAGKIVVKDDDDSDEEPVTPASRRRKSKTTTRNAVSSEEEWGQDSPEEGGDGEESEFSGAEEEPSDDDIDDLVDEESEEESSHPKKRRKSAPASTKTKKIPAKSFLSPPPPPATKKKWGNVTSTSSSKKSAPLTDGPDLPNSVAGAGNHIHDSLPWLHEKRRDINGKTPDSPDYDPRTLKIPPEFLKKETPAMVQWWEVKSRNMDTVLFFKVGKFYELFHMDADVGFKELNLIYMKGDKAHSGFPEIAYSKMSAQLVAKGYRVARVEQTETPDMLKVRNSTLAKKAKVVRREVCSLLSIGTNTVSFLDAPISSQDQVSKYLLALKEAFDATQKSVRFGVCMVDCSTGAFQLSEFDDTEQRDRLKTLFAQFHVVEIVTERFNISDDTKMVLKHAAPAAIRSSLRVGKEFWEASKTIDEIERAGYFKEHGWPKDVLYFLEMDKGVKPEGQLAISALGGCIWHLRRSIIDQELLSLCNFKRYKPSDEEAREARANREALSAAKSELNQQYVVLDSQTIQNLEVLCNSFNGTRSGSLIDIMDKTVTSFGRRMFQEWVLKPLCKIGDIQERLDAVEELGNSGDLMMEIREFLRKLPDLERLLSRIHALGSAHRSEEHPDSRAIMYESQIYNVRKIKDFLAVLNGFDEAMNLTLELGPRLSQSNSPILQSLLKRYSIEDGVQPDVKHGHFPDLTEKLEFFKRSFDQASAKKSGVIVPQAGVDPEFDAACAEIAQVEAEFAEYLSEQRNALRCRQISYWGKKKEDRYQLEVPESALSKQPKEYELKSRKKGYKRFHTPTIRALLKRLATAEDLKEEALKDQTRRIFHKFDEDYKYWMKAVQCLAVLDCLVSLGLLSSQSEGYTKPEVVAASTANGGKPFIDIEEGVHPCVAAAYGSGDFIPNDARLGIEGKGQMVLLSGPNMGGKSTLLRQTCVLTLMAQIGSFVPAAKCRLSPVDRIFTRIGASDRILAGQSTLFVELAETATILNHATSHSLVILDELGRGTSTFDGTAIAYSVVEHLLSDIQCRTMFATHYHSLVEEYVEDNRVSLGHMGCIVDPENDRKVIFLYKLEDGVCPKSYGINVAMLAKLPEEVIECAAKKSEQFERSLQANSHTELESLRLAQKVREVLAEGEEGIDTLKQLWEQAQAQSLVELSVVAVALFTPVQELLEYVEFLPIAIRHQLFRELSNFRLREMEVAWEAAAKQELPEPRDGFDPQAGDKFLFDRETQRLWEHRMNAARLGYEPIPIENTAAAQGRRRNTRNVFWEHQFRTLLKLRTPLEIAGPVDVLVECQKLFADVVEVLKVHGREVCEDNVNLILALRQLRRLEVHHPEQQNTCWETMGKLMQDHPHLTELGYFHGKLSDNQIAQIRNTLVKPNPTLDKKLDTCRIMTLELVSVKIHHEGFRQLVGLVTDMPQLIQLRLSNTITDFDTKLLIDAAFHAPMLQRLFLEHNELEDDAFIGLFKIRKPLALRHLRLSDNDVSSTTVRAICSASMDGVLNLQRLELANNVQIGDPGIHALTPMLASPGTEPAAVLTHLDVRGCNFGLEGATNLLLALGQNKTTSCLPTNQSHIYKEMELDWD</sequence>
<dbReference type="InterPro" id="IPR045076">
    <property type="entry name" value="MutS"/>
</dbReference>
<dbReference type="PANTHER" id="PTHR11361:SF148">
    <property type="entry name" value="DNA MISMATCH REPAIR PROTEIN MSH6"/>
    <property type="match status" value="1"/>
</dbReference>
<gene>
    <name evidence="8" type="ORF">JG688_00011021</name>
</gene>